<name>A0A0C9WU35_9AGAR</name>
<gene>
    <name evidence="2" type="ORF">K443DRAFT_11233</name>
</gene>
<reference evidence="2 3" key="1">
    <citation type="submission" date="2014-04" db="EMBL/GenBank/DDBJ databases">
        <authorList>
            <consortium name="DOE Joint Genome Institute"/>
            <person name="Kuo A."/>
            <person name="Kohler A."/>
            <person name="Nagy L.G."/>
            <person name="Floudas D."/>
            <person name="Copeland A."/>
            <person name="Barry K.W."/>
            <person name="Cichocki N."/>
            <person name="Veneault-Fourrey C."/>
            <person name="LaButti K."/>
            <person name="Lindquist E.A."/>
            <person name="Lipzen A."/>
            <person name="Lundell T."/>
            <person name="Morin E."/>
            <person name="Murat C."/>
            <person name="Sun H."/>
            <person name="Tunlid A."/>
            <person name="Henrissat B."/>
            <person name="Grigoriev I.V."/>
            <person name="Hibbett D.S."/>
            <person name="Martin F."/>
            <person name="Nordberg H.P."/>
            <person name="Cantor M.N."/>
            <person name="Hua S.X."/>
        </authorList>
    </citation>
    <scope>NUCLEOTIDE SEQUENCE [LARGE SCALE GENOMIC DNA]</scope>
    <source>
        <strain evidence="2 3">LaAM-08-1</strain>
    </source>
</reference>
<proteinExistence type="predicted"/>
<feature type="region of interest" description="Disordered" evidence="1">
    <location>
        <begin position="52"/>
        <end position="84"/>
    </location>
</feature>
<sequence length="84" mass="9213">MSLLLPSLSLPPQTGTPTSQSAYLDLDARMFDIDNLQVRDYELEDELAARGFGPLPGLAPTLHESVGPAPSWNEGQTNYRRQGQ</sequence>
<protein>
    <submittedName>
        <fullName evidence="2">Unplaced genomic scaffold K443scaffold_213, whole genome shotgun sequence</fullName>
    </submittedName>
</protein>
<reference evidence="3" key="2">
    <citation type="submission" date="2015-01" db="EMBL/GenBank/DDBJ databases">
        <title>Evolutionary Origins and Diversification of the Mycorrhizal Mutualists.</title>
        <authorList>
            <consortium name="DOE Joint Genome Institute"/>
            <consortium name="Mycorrhizal Genomics Consortium"/>
            <person name="Kohler A."/>
            <person name="Kuo A."/>
            <person name="Nagy L.G."/>
            <person name="Floudas D."/>
            <person name="Copeland A."/>
            <person name="Barry K.W."/>
            <person name="Cichocki N."/>
            <person name="Veneault-Fourrey C."/>
            <person name="LaButti K."/>
            <person name="Lindquist E.A."/>
            <person name="Lipzen A."/>
            <person name="Lundell T."/>
            <person name="Morin E."/>
            <person name="Murat C."/>
            <person name="Riley R."/>
            <person name="Ohm R."/>
            <person name="Sun H."/>
            <person name="Tunlid A."/>
            <person name="Henrissat B."/>
            <person name="Grigoriev I.V."/>
            <person name="Hibbett D.S."/>
            <person name="Martin F."/>
        </authorList>
    </citation>
    <scope>NUCLEOTIDE SEQUENCE [LARGE SCALE GENOMIC DNA]</scope>
    <source>
        <strain evidence="3">LaAM-08-1</strain>
    </source>
</reference>
<evidence type="ECO:0000313" key="2">
    <source>
        <dbReference type="EMBL" id="KIJ95645.1"/>
    </source>
</evidence>
<accession>A0A0C9WU35</accession>
<dbReference type="HOGENOM" id="CLU_2527802_0_0_1"/>
<evidence type="ECO:0000313" key="3">
    <source>
        <dbReference type="Proteomes" id="UP000054477"/>
    </source>
</evidence>
<feature type="region of interest" description="Disordered" evidence="1">
    <location>
        <begin position="1"/>
        <end position="20"/>
    </location>
</feature>
<evidence type="ECO:0000256" key="1">
    <source>
        <dbReference type="SAM" id="MobiDB-lite"/>
    </source>
</evidence>
<feature type="compositionally biased region" description="Polar residues" evidence="1">
    <location>
        <begin position="73"/>
        <end position="84"/>
    </location>
</feature>
<dbReference type="Proteomes" id="UP000054477">
    <property type="component" value="Unassembled WGS sequence"/>
</dbReference>
<dbReference type="EMBL" id="KN838748">
    <property type="protein sequence ID" value="KIJ95645.1"/>
    <property type="molecule type" value="Genomic_DNA"/>
</dbReference>
<organism evidence="2 3">
    <name type="scientific">Laccaria amethystina LaAM-08-1</name>
    <dbReference type="NCBI Taxonomy" id="1095629"/>
    <lineage>
        <taxon>Eukaryota</taxon>
        <taxon>Fungi</taxon>
        <taxon>Dikarya</taxon>
        <taxon>Basidiomycota</taxon>
        <taxon>Agaricomycotina</taxon>
        <taxon>Agaricomycetes</taxon>
        <taxon>Agaricomycetidae</taxon>
        <taxon>Agaricales</taxon>
        <taxon>Agaricineae</taxon>
        <taxon>Hydnangiaceae</taxon>
        <taxon>Laccaria</taxon>
    </lineage>
</organism>
<dbReference type="AlphaFoldDB" id="A0A0C9WU35"/>
<keyword evidence="3" id="KW-1185">Reference proteome</keyword>